<dbReference type="Proteomes" id="UP000001067">
    <property type="component" value="Unassembled WGS sequence"/>
</dbReference>
<protein>
    <submittedName>
        <fullName evidence="1">Uncharacterized protein</fullName>
    </submittedName>
</protein>
<name>E3RP19_PYRTT</name>
<evidence type="ECO:0000313" key="1">
    <source>
        <dbReference type="EMBL" id="EFQ92510.1"/>
    </source>
</evidence>
<dbReference type="KEGG" id="pte:PTT_10350"/>
<sequence length="205" mass="22757">MRVKELVHELQALEGLGSGGIREQYTSDVCDMLVNGMSDSPTVLDMIARPDIERYADVRTSWPCSCHGWDTRLFLPAAAAAIGNIDLLKGLVKSEEEIIERCSGSIVKNALYAAVVMGRCEIVAWMLEYIQDCQERQLPEPASLGRIHHLDESLSLATLMRQTDTDNMLLDVVTTNQNLSLTRDHGKATPDALHSCFYTGNTELF</sequence>
<reference evidence="1 2" key="1">
    <citation type="journal article" date="2010" name="Genome Biol.">
        <title>A first genome assembly of the barley fungal pathogen Pyrenophora teres f. teres.</title>
        <authorList>
            <person name="Ellwood S.R."/>
            <person name="Liu Z."/>
            <person name="Syme R.A."/>
            <person name="Lai Z."/>
            <person name="Hane J.K."/>
            <person name="Keiper F."/>
            <person name="Moffat C.S."/>
            <person name="Oliver R.P."/>
            <person name="Friesen T.L."/>
        </authorList>
    </citation>
    <scope>NUCLEOTIDE SEQUENCE [LARGE SCALE GENOMIC DNA]</scope>
    <source>
        <strain evidence="1 2">0-1</strain>
    </source>
</reference>
<gene>
    <name evidence="1" type="ORF">PTT_10350</name>
</gene>
<dbReference type="HOGENOM" id="CLU_1338125_0_0_1"/>
<dbReference type="OrthoDB" id="3671334at2759"/>
<accession>E3RP19</accession>
<evidence type="ECO:0000313" key="2">
    <source>
        <dbReference type="Proteomes" id="UP000001067"/>
    </source>
</evidence>
<dbReference type="EMBL" id="GL534277">
    <property type="protein sequence ID" value="EFQ92510.1"/>
    <property type="molecule type" value="Genomic_DNA"/>
</dbReference>
<dbReference type="AlphaFoldDB" id="E3RP19"/>
<keyword evidence="2" id="KW-1185">Reference proteome</keyword>
<proteinExistence type="predicted"/>
<organism evidence="2">
    <name type="scientific">Pyrenophora teres f. teres (strain 0-1)</name>
    <name type="common">Barley net blotch fungus</name>
    <name type="synonym">Drechslera teres f. teres</name>
    <dbReference type="NCBI Taxonomy" id="861557"/>
    <lineage>
        <taxon>Eukaryota</taxon>
        <taxon>Fungi</taxon>
        <taxon>Dikarya</taxon>
        <taxon>Ascomycota</taxon>
        <taxon>Pezizomycotina</taxon>
        <taxon>Dothideomycetes</taxon>
        <taxon>Pleosporomycetidae</taxon>
        <taxon>Pleosporales</taxon>
        <taxon>Pleosporineae</taxon>
        <taxon>Pleosporaceae</taxon>
        <taxon>Pyrenophora</taxon>
    </lineage>
</organism>